<feature type="region of interest" description="Disordered" evidence="2">
    <location>
        <begin position="78"/>
        <end position="107"/>
    </location>
</feature>
<sequence length="1073" mass="120494">MKTKLNEKKVTPMPPEIEALRLAALSTRNPRKEKSKAEESAVQCDFPVANVSSSTNSPNLQPTSVNQATVENVMVEDGNCSEREEGELSDSDSINGYNEPNKESGFQHRSEEIVANAVHQQQSYQQAYIGKKYAEEELTRNLLSDLYRLSATPDDIIEAGIPVDVVIRFSREINYPLPPHLAVFSIPVRKPLTPTDAPVHENTSSNMLINSTSPSFQQHKSFPTSIPLVSNDQGVYPPTTYPIDQNTTFYSQLTSSQRDPPVESTMPAFSSVQYSTTQPSIVTIPSSPKEAYASRVSLNLSMNIVNSTQLPTSSPPKSQSGSIISNHQKPFLAPRETNYVIELSDESDNERITGLIKQVKRDIYPDSKLETEDEKRAQSDAKKKLEEKEREIKRMNELIASKMESLKKKVGPSTSVTAIQDKVGSNSNAANAKVQVSPNQGISPPPDIATIRAELEIFENAKANLIEIRSKIEVEERELSDIRSRIKDQEQLESDYEKMHLNFSTQREELVNNRNALGVRRALIESQLADINRQIEDSNSSIISKEAEIEDVLSEKTKFITKKAELVNNEKTVSENMIQLKKQLSAVHKTIVAKKELLLKLVKPKNEAQTESSTVHRESNSTGKRTVSPEDATPRAVAKKAKLASSVSGDEVAQLSKRMEKVSKEHQELLQSLTLLNKRKGKKVVTSSTSNANASEADAEILYSNNGYGSPSDSAKSNVKENEPLNMENTELMDTSDSYTKKSTDAQSQVQDDSSFVPYESVLKGFRSYRFHPRYKKEIGKNGYKSIMYSRNYNVYRKMCVFESQNRGRCNDDECTSQHWRDLPMSDEELIADMASYYEGRTPTEQQEYRSGLEVLLNKLRAEGKTNVDEIIDAIVIYRQEFVSNNPFDNFEAPRIIFYNKKKPLGQAIDNEETSSAYDTGYVSESLPTPEISGNEQAMYQSDEDSESDNNNNMPTDLEDIRDPLYEMQRDTVEDMRNIDDIDYSQKQYHISQDSSELSSEHESSDSDESQDGDAMIQDEQMYVDGESPFSPLHVGSPSPQQGEETPESQSTQTNNESSTGFSVMGAIYNWFR</sequence>
<evidence type="ECO:0000313" key="5">
    <source>
        <dbReference type="Proteomes" id="UP000439903"/>
    </source>
</evidence>
<dbReference type="Pfam" id="PF10650">
    <property type="entry name" value="zf-C3H1"/>
    <property type="match status" value="1"/>
</dbReference>
<comment type="caution">
    <text evidence="4">The sequence shown here is derived from an EMBL/GenBank/DDBJ whole genome shotgun (WGS) entry which is preliminary data.</text>
</comment>
<name>A0A8H4EKK9_GIGMA</name>
<feature type="region of interest" description="Disordered" evidence="2">
    <location>
        <begin position="989"/>
        <end position="1061"/>
    </location>
</feature>
<feature type="region of interest" description="Disordered" evidence="2">
    <location>
        <begin position="308"/>
        <end position="329"/>
    </location>
</feature>
<feature type="compositionally biased region" description="Polar residues" evidence="2">
    <location>
        <begin position="308"/>
        <end position="328"/>
    </location>
</feature>
<dbReference type="AlphaFoldDB" id="A0A8H4EKK9"/>
<dbReference type="Proteomes" id="UP000439903">
    <property type="component" value="Unassembled WGS sequence"/>
</dbReference>
<feature type="compositionally biased region" description="Low complexity" evidence="2">
    <location>
        <begin position="1048"/>
        <end position="1060"/>
    </location>
</feature>
<feature type="compositionally biased region" description="Basic and acidic residues" evidence="2">
    <location>
        <begin position="604"/>
        <end position="619"/>
    </location>
</feature>
<feature type="coiled-coil region" evidence="1">
    <location>
        <begin position="368"/>
        <end position="405"/>
    </location>
</feature>
<feature type="domain" description="Putative zinc-finger" evidence="3">
    <location>
        <begin position="799"/>
        <end position="821"/>
    </location>
</feature>
<proteinExistence type="predicted"/>
<keyword evidence="1" id="KW-0175">Coiled coil</keyword>
<keyword evidence="5" id="KW-1185">Reference proteome</keyword>
<feature type="coiled-coil region" evidence="1">
    <location>
        <begin position="458"/>
        <end position="492"/>
    </location>
</feature>
<gene>
    <name evidence="4" type="ORF">F8M41_019315</name>
</gene>
<feature type="region of interest" description="Disordered" evidence="2">
    <location>
        <begin position="604"/>
        <end position="644"/>
    </location>
</feature>
<accession>A0A8H4EKK9</accession>
<protein>
    <submittedName>
        <fullName evidence="4">Cell surface glycoprotein 1</fullName>
    </submittedName>
</protein>
<feature type="region of interest" description="Disordered" evidence="2">
    <location>
        <begin position="938"/>
        <end position="963"/>
    </location>
</feature>
<dbReference type="OrthoDB" id="1922977at2759"/>
<dbReference type="EMBL" id="WTPW01000498">
    <property type="protein sequence ID" value="KAF0505313.1"/>
    <property type="molecule type" value="Genomic_DNA"/>
</dbReference>
<reference evidence="4 5" key="1">
    <citation type="journal article" date="2019" name="Environ. Microbiol.">
        <title>At the nexus of three kingdoms: the genome of the mycorrhizal fungus Gigaspora margarita provides insights into plant, endobacterial and fungal interactions.</title>
        <authorList>
            <person name="Venice F."/>
            <person name="Ghignone S."/>
            <person name="Salvioli di Fossalunga A."/>
            <person name="Amselem J."/>
            <person name="Novero M."/>
            <person name="Xianan X."/>
            <person name="Sedzielewska Toro K."/>
            <person name="Morin E."/>
            <person name="Lipzen A."/>
            <person name="Grigoriev I.V."/>
            <person name="Henrissat B."/>
            <person name="Martin F.M."/>
            <person name="Bonfante P."/>
        </authorList>
    </citation>
    <scope>NUCLEOTIDE SEQUENCE [LARGE SCALE GENOMIC DNA]</scope>
    <source>
        <strain evidence="4 5">BEG34</strain>
    </source>
</reference>
<feature type="region of interest" description="Disordered" evidence="2">
    <location>
        <begin position="706"/>
        <end position="730"/>
    </location>
</feature>
<feature type="compositionally biased region" description="Polar residues" evidence="2">
    <location>
        <begin position="706"/>
        <end position="717"/>
    </location>
</feature>
<evidence type="ECO:0000259" key="3">
    <source>
        <dbReference type="Pfam" id="PF10650"/>
    </source>
</evidence>
<evidence type="ECO:0000256" key="2">
    <source>
        <dbReference type="SAM" id="MobiDB-lite"/>
    </source>
</evidence>
<evidence type="ECO:0000313" key="4">
    <source>
        <dbReference type="EMBL" id="KAF0505313.1"/>
    </source>
</evidence>
<feature type="coiled-coil region" evidence="1">
    <location>
        <begin position="652"/>
        <end position="679"/>
    </location>
</feature>
<dbReference type="InterPro" id="IPR019607">
    <property type="entry name" value="Putative_zinc-finger_domain"/>
</dbReference>
<evidence type="ECO:0000256" key="1">
    <source>
        <dbReference type="SAM" id="Coils"/>
    </source>
</evidence>
<organism evidence="4 5">
    <name type="scientific">Gigaspora margarita</name>
    <dbReference type="NCBI Taxonomy" id="4874"/>
    <lineage>
        <taxon>Eukaryota</taxon>
        <taxon>Fungi</taxon>
        <taxon>Fungi incertae sedis</taxon>
        <taxon>Mucoromycota</taxon>
        <taxon>Glomeromycotina</taxon>
        <taxon>Glomeromycetes</taxon>
        <taxon>Diversisporales</taxon>
        <taxon>Gigasporaceae</taxon>
        <taxon>Gigaspora</taxon>
    </lineage>
</organism>